<comment type="caution">
    <text evidence="9">The sequence shown here is derived from an EMBL/GenBank/DDBJ whole genome shotgun (WGS) entry which is preliminary data.</text>
</comment>
<dbReference type="Pfam" id="PF02219">
    <property type="entry name" value="MTHFR"/>
    <property type="match status" value="1"/>
</dbReference>
<comment type="similarity">
    <text evidence="3 8">Belongs to the methylenetetrahydrofolate reductase family.</text>
</comment>
<gene>
    <name evidence="9" type="ORF">LNP07_03105</name>
</gene>
<evidence type="ECO:0000256" key="5">
    <source>
        <dbReference type="ARBA" id="ARBA00022827"/>
    </source>
</evidence>
<evidence type="ECO:0000256" key="7">
    <source>
        <dbReference type="ARBA" id="ARBA00048628"/>
    </source>
</evidence>
<dbReference type="Proteomes" id="UP001522905">
    <property type="component" value="Unassembled WGS sequence"/>
</dbReference>
<dbReference type="Gene3D" id="3.20.20.220">
    <property type="match status" value="1"/>
</dbReference>
<comment type="catalytic activity">
    <reaction evidence="7">
        <text>(6S)-5-methyl-5,6,7,8-tetrahydrofolate + NAD(+) = (6R)-5,10-methylene-5,6,7,8-tetrahydrofolate + NADH + H(+)</text>
        <dbReference type="Rhea" id="RHEA:19821"/>
        <dbReference type="ChEBI" id="CHEBI:15378"/>
        <dbReference type="ChEBI" id="CHEBI:15636"/>
        <dbReference type="ChEBI" id="CHEBI:18608"/>
        <dbReference type="ChEBI" id="CHEBI:57540"/>
        <dbReference type="ChEBI" id="CHEBI:57945"/>
        <dbReference type="EC" id="1.5.1.54"/>
    </reaction>
    <physiologicalReaction direction="right-to-left" evidence="7">
        <dbReference type="Rhea" id="RHEA:19823"/>
    </physiologicalReaction>
</comment>
<proteinExistence type="inferred from homology"/>
<comment type="pathway">
    <text evidence="2 8">One-carbon metabolism; tetrahydrofolate interconversion.</text>
</comment>
<dbReference type="InterPro" id="IPR003171">
    <property type="entry name" value="Mehydrof_redctse-like"/>
</dbReference>
<keyword evidence="6 8" id="KW-0560">Oxidoreductase</keyword>
<evidence type="ECO:0000256" key="2">
    <source>
        <dbReference type="ARBA" id="ARBA00004777"/>
    </source>
</evidence>
<comment type="cofactor">
    <cofactor evidence="1 8">
        <name>FAD</name>
        <dbReference type="ChEBI" id="CHEBI:57692"/>
    </cofactor>
</comment>
<evidence type="ECO:0000256" key="1">
    <source>
        <dbReference type="ARBA" id="ARBA00001974"/>
    </source>
</evidence>
<dbReference type="SUPFAM" id="SSF51730">
    <property type="entry name" value="FAD-linked oxidoreductase"/>
    <property type="match status" value="1"/>
</dbReference>
<evidence type="ECO:0000313" key="10">
    <source>
        <dbReference type="Proteomes" id="UP001522905"/>
    </source>
</evidence>
<dbReference type="RefSeq" id="WP_220728432.1">
    <property type="nucleotide sequence ID" value="NZ_BPLM01000010.1"/>
</dbReference>
<keyword evidence="4 8" id="KW-0285">Flavoprotein</keyword>
<dbReference type="EMBL" id="JAJIAO010000002">
    <property type="protein sequence ID" value="MCK8624497.1"/>
    <property type="molecule type" value="Genomic_DNA"/>
</dbReference>
<evidence type="ECO:0000256" key="8">
    <source>
        <dbReference type="RuleBase" id="RU003862"/>
    </source>
</evidence>
<dbReference type="InterPro" id="IPR029041">
    <property type="entry name" value="FAD-linked_oxidoreductase-like"/>
</dbReference>
<dbReference type="PANTHER" id="PTHR45754">
    <property type="entry name" value="METHYLENETETRAHYDROFOLATE REDUCTASE"/>
    <property type="match status" value="1"/>
</dbReference>
<keyword evidence="10" id="KW-1185">Reference proteome</keyword>
<protein>
    <recommendedName>
        <fullName evidence="8">Methylenetetrahydrofolate reductase</fullName>
    </recommendedName>
</protein>
<organism evidence="9 10">
    <name type="scientific">Apilactobacillus xinyiensis</name>
    <dbReference type="NCBI Taxonomy" id="2841032"/>
    <lineage>
        <taxon>Bacteria</taxon>
        <taxon>Bacillati</taxon>
        <taxon>Bacillota</taxon>
        <taxon>Bacilli</taxon>
        <taxon>Lactobacillales</taxon>
        <taxon>Lactobacillaceae</taxon>
        <taxon>Apilactobacillus</taxon>
    </lineage>
</organism>
<name>A0ABT0I0Y8_9LACO</name>
<dbReference type="CDD" id="cd00537">
    <property type="entry name" value="MTHFR"/>
    <property type="match status" value="1"/>
</dbReference>
<evidence type="ECO:0000313" key="9">
    <source>
        <dbReference type="EMBL" id="MCK8624497.1"/>
    </source>
</evidence>
<reference evidence="9 10" key="1">
    <citation type="submission" date="2021-11" db="EMBL/GenBank/DDBJ databases">
        <title>Comparative genomics of bee honey and flower isolates.</title>
        <authorList>
            <person name="Bechtner J.D."/>
            <person name="Gallus M.K."/>
            <person name="Ehrmann M."/>
        </authorList>
    </citation>
    <scope>NUCLEOTIDE SEQUENCE [LARGE SCALE GENOMIC DNA]</scope>
    <source>
        <strain evidence="9 10">M161</strain>
    </source>
</reference>
<accession>A0ABT0I0Y8</accession>
<sequence length="269" mass="31349">MSNKMFSIEISAELNQIQLIKHYLKKWRPSFVSINNLSETRFEDIVQITNYIKKDLNIPVLVHMSAISKTKDEIITELKTLESYGIHRILALQGNLYHGINIKNDFHYASDLVKFINDYDKSIEIFGTCYPEKHPEAKDLKSDIEHLKIKVNAGAIGLISQICFDNEKVYQFIQKIRKQGINVPVFSGIMPVTKDYQLHWLDHSRISTHGKFDNVNELDQYGVNFSVNQINDLLKHDVDGIHLYTMNDWQTTDAIYDKIKHNFQKKESF</sequence>
<evidence type="ECO:0000256" key="3">
    <source>
        <dbReference type="ARBA" id="ARBA00006743"/>
    </source>
</evidence>
<evidence type="ECO:0000256" key="4">
    <source>
        <dbReference type="ARBA" id="ARBA00022630"/>
    </source>
</evidence>
<keyword evidence="5 8" id="KW-0274">FAD</keyword>
<dbReference type="GO" id="GO:0004489">
    <property type="term" value="F:methylenetetrahydrofolate reductase [NAD(P)H] activity"/>
    <property type="evidence" value="ECO:0007669"/>
    <property type="project" value="UniProtKB-EC"/>
</dbReference>
<evidence type="ECO:0000256" key="6">
    <source>
        <dbReference type="ARBA" id="ARBA00023002"/>
    </source>
</evidence>
<dbReference type="PANTHER" id="PTHR45754:SF3">
    <property type="entry name" value="METHYLENETETRAHYDROFOLATE REDUCTASE (NADPH)"/>
    <property type="match status" value="1"/>
</dbReference>